<organism evidence="1 2">
    <name type="scientific">Parafannyhessea umbonata</name>
    <dbReference type="NCBI Taxonomy" id="604330"/>
    <lineage>
        <taxon>Bacteria</taxon>
        <taxon>Bacillati</taxon>
        <taxon>Actinomycetota</taxon>
        <taxon>Coriobacteriia</taxon>
        <taxon>Coriobacteriales</taxon>
        <taxon>Atopobiaceae</taxon>
        <taxon>Parafannyhessea</taxon>
    </lineage>
</organism>
<dbReference type="Proteomes" id="UP000199128">
    <property type="component" value="Unassembled WGS sequence"/>
</dbReference>
<dbReference type="InterPro" id="IPR029465">
    <property type="entry name" value="ATPgrasp_TupA"/>
</dbReference>
<proteinExistence type="predicted"/>
<dbReference type="EMBL" id="FOGP01000001">
    <property type="protein sequence ID" value="SER35310.1"/>
    <property type="molecule type" value="Genomic_DNA"/>
</dbReference>
<dbReference type="AlphaFoldDB" id="A0A1H9NH81"/>
<accession>A0A1H9NH81</accession>
<name>A0A1H9NH81_9ACTN</name>
<dbReference type="Pfam" id="PF14305">
    <property type="entry name" value="ATPgrasp_TupA"/>
    <property type="match status" value="1"/>
</dbReference>
<gene>
    <name evidence="1" type="ORF">SAMN05216446_0484</name>
</gene>
<sequence>MTAREFLKENLPAGMVEAVVYAKTRNKIRKRKALDSSKMPDEITRLYEERTSASLDLAHPHTYNEKIQWMKAYHSTPEYGRLADKYLVRNFVADRIGEKYLSKLYGVWDSADEIDFSSLPQSFVLKATHGCQWNVIVPDKTKLDERVTRRRLARWLKLDYAFISDYELHYRFCEPRIIAEEYLTNGSLSDGSGDDLWDYKFWCFGGRCHFVQFLSNRATGLEMAFFNREWEKTPFVYSYPRNEREIAKPENLDEMIEAAEALAAGFPHVRVDFYRMSDGRIVFGEMTFTSMGGYCDWDPPETDEALGGLFELPKRPY</sequence>
<evidence type="ECO:0000313" key="2">
    <source>
        <dbReference type="Proteomes" id="UP000199128"/>
    </source>
</evidence>
<protein>
    <submittedName>
        <fullName evidence="1">TupA-like ATPgrasp</fullName>
    </submittedName>
</protein>
<reference evidence="2" key="1">
    <citation type="submission" date="2016-10" db="EMBL/GenBank/DDBJ databases">
        <authorList>
            <person name="Varghese N."/>
            <person name="Submissions S."/>
        </authorList>
    </citation>
    <scope>NUCLEOTIDE SEQUENCE [LARGE SCALE GENOMIC DNA]</scope>
    <source>
        <strain evidence="2">KHGC19</strain>
    </source>
</reference>
<evidence type="ECO:0000313" key="1">
    <source>
        <dbReference type="EMBL" id="SER35310.1"/>
    </source>
</evidence>